<dbReference type="AlphaFoldDB" id="A0A9P9KAL7"/>
<accession>A0A9P9KAL7</accession>
<dbReference type="EMBL" id="JAGMUX010000008">
    <property type="protein sequence ID" value="KAH7250260.1"/>
    <property type="molecule type" value="Genomic_DNA"/>
</dbReference>
<comment type="caution">
    <text evidence="2">The sequence shown here is derived from an EMBL/GenBank/DDBJ whole genome shotgun (WGS) entry which is preliminary data.</text>
</comment>
<feature type="region of interest" description="Disordered" evidence="1">
    <location>
        <begin position="1"/>
        <end position="59"/>
    </location>
</feature>
<evidence type="ECO:0000313" key="2">
    <source>
        <dbReference type="EMBL" id="KAH7250260.1"/>
    </source>
</evidence>
<protein>
    <submittedName>
        <fullName evidence="2">Uncharacterized protein</fullName>
    </submittedName>
</protein>
<proteinExistence type="predicted"/>
<name>A0A9P9KAL7_FUSRE</name>
<dbReference type="GeneID" id="70220145"/>
<organism evidence="2 3">
    <name type="scientific">Fusarium redolens</name>
    <dbReference type="NCBI Taxonomy" id="48865"/>
    <lineage>
        <taxon>Eukaryota</taxon>
        <taxon>Fungi</taxon>
        <taxon>Dikarya</taxon>
        <taxon>Ascomycota</taxon>
        <taxon>Pezizomycotina</taxon>
        <taxon>Sordariomycetes</taxon>
        <taxon>Hypocreomycetidae</taxon>
        <taxon>Hypocreales</taxon>
        <taxon>Nectriaceae</taxon>
        <taxon>Fusarium</taxon>
        <taxon>Fusarium redolens species complex</taxon>
    </lineage>
</organism>
<gene>
    <name evidence="2" type="ORF">BKA55DRAFT_539816</name>
</gene>
<feature type="compositionally biased region" description="Low complexity" evidence="1">
    <location>
        <begin position="21"/>
        <end position="30"/>
    </location>
</feature>
<dbReference type="RefSeq" id="XP_046049579.1">
    <property type="nucleotide sequence ID" value="XM_046190191.1"/>
</dbReference>
<keyword evidence="3" id="KW-1185">Reference proteome</keyword>
<reference evidence="2" key="1">
    <citation type="journal article" date="2021" name="Nat. Commun.">
        <title>Genetic determinants of endophytism in the Arabidopsis root mycobiome.</title>
        <authorList>
            <person name="Mesny F."/>
            <person name="Miyauchi S."/>
            <person name="Thiergart T."/>
            <person name="Pickel B."/>
            <person name="Atanasova L."/>
            <person name="Karlsson M."/>
            <person name="Huettel B."/>
            <person name="Barry K.W."/>
            <person name="Haridas S."/>
            <person name="Chen C."/>
            <person name="Bauer D."/>
            <person name="Andreopoulos W."/>
            <person name="Pangilinan J."/>
            <person name="LaButti K."/>
            <person name="Riley R."/>
            <person name="Lipzen A."/>
            <person name="Clum A."/>
            <person name="Drula E."/>
            <person name="Henrissat B."/>
            <person name="Kohler A."/>
            <person name="Grigoriev I.V."/>
            <person name="Martin F.M."/>
            <person name="Hacquard S."/>
        </authorList>
    </citation>
    <scope>NUCLEOTIDE SEQUENCE</scope>
    <source>
        <strain evidence="2">MPI-CAGE-AT-0023</strain>
    </source>
</reference>
<evidence type="ECO:0000256" key="1">
    <source>
        <dbReference type="SAM" id="MobiDB-lite"/>
    </source>
</evidence>
<dbReference type="Proteomes" id="UP000720189">
    <property type="component" value="Unassembled WGS sequence"/>
</dbReference>
<dbReference type="OrthoDB" id="4973424at2759"/>
<sequence length="185" mass="20959">MSSNQDNTEAREDTNMDAQYSHSSSSSSSSQGEFLPLRGESPVEPERQTAETDVNQQSHEIDTGSLVAGFEGLQVQSNPTHNQFQACEVRIIMCPLCTHSLRVPRPLNQWYLIRFHPEFHLSADLFVDLDNRLDADHVERTTHFNHPVLRALYHFTQNPSYDSVSFYCCRAAGLEGRCESAARGW</sequence>
<evidence type="ECO:0000313" key="3">
    <source>
        <dbReference type="Proteomes" id="UP000720189"/>
    </source>
</evidence>